<feature type="transmembrane region" description="Helical" evidence="8">
    <location>
        <begin position="217"/>
        <end position="243"/>
    </location>
</feature>
<reference evidence="9 10" key="1">
    <citation type="submission" date="2023-07" db="EMBL/GenBank/DDBJ databases">
        <title>Comparative genomics of wheat-associated soil bacteria to identify genetic determinants of phenazine resistance.</title>
        <authorList>
            <person name="Mouncey N."/>
        </authorList>
    </citation>
    <scope>NUCLEOTIDE SEQUENCE [LARGE SCALE GENOMIC DNA]</scope>
    <source>
        <strain evidence="9 10">W4I19-2</strain>
    </source>
</reference>
<evidence type="ECO:0000313" key="9">
    <source>
        <dbReference type="EMBL" id="MDQ0682046.1"/>
    </source>
</evidence>
<feature type="transmembrane region" description="Helical" evidence="8">
    <location>
        <begin position="167"/>
        <end position="188"/>
    </location>
</feature>
<dbReference type="Pfam" id="PF05977">
    <property type="entry name" value="MFS_3"/>
    <property type="match status" value="1"/>
</dbReference>
<dbReference type="PANTHER" id="PTHR23513">
    <property type="entry name" value="INTEGRAL MEMBRANE EFFLUX PROTEIN-RELATED"/>
    <property type="match status" value="1"/>
</dbReference>
<protein>
    <submittedName>
        <fullName evidence="9">MFS family permease</fullName>
    </submittedName>
</protein>
<keyword evidence="2" id="KW-0813">Transport</keyword>
<evidence type="ECO:0000256" key="6">
    <source>
        <dbReference type="ARBA" id="ARBA00023136"/>
    </source>
</evidence>
<feature type="transmembrane region" description="Helical" evidence="8">
    <location>
        <begin position="299"/>
        <end position="324"/>
    </location>
</feature>
<evidence type="ECO:0000256" key="1">
    <source>
        <dbReference type="ARBA" id="ARBA00004651"/>
    </source>
</evidence>
<keyword evidence="3" id="KW-1003">Cell membrane</keyword>
<gene>
    <name evidence="9" type="ORF">QFZ56_001009</name>
</gene>
<proteinExistence type="predicted"/>
<evidence type="ECO:0000256" key="5">
    <source>
        <dbReference type="ARBA" id="ARBA00022989"/>
    </source>
</evidence>
<evidence type="ECO:0000256" key="3">
    <source>
        <dbReference type="ARBA" id="ARBA00022475"/>
    </source>
</evidence>
<dbReference type="InterPro" id="IPR010290">
    <property type="entry name" value="TM_effector"/>
</dbReference>
<dbReference type="RefSeq" id="WP_307040442.1">
    <property type="nucleotide sequence ID" value="NZ_JAUSYA010000001.1"/>
</dbReference>
<feature type="transmembrane region" description="Helical" evidence="8">
    <location>
        <begin position="43"/>
        <end position="62"/>
    </location>
</feature>
<dbReference type="EMBL" id="JAUSYA010000001">
    <property type="protein sequence ID" value="MDQ0682046.1"/>
    <property type="molecule type" value="Genomic_DNA"/>
</dbReference>
<accession>A0ABU0PVQ1</accession>
<keyword evidence="5 8" id="KW-1133">Transmembrane helix</keyword>
<dbReference type="CDD" id="cd06173">
    <property type="entry name" value="MFS_MefA_like"/>
    <property type="match status" value="1"/>
</dbReference>
<feature type="transmembrane region" description="Helical" evidence="8">
    <location>
        <begin position="100"/>
        <end position="118"/>
    </location>
</feature>
<feature type="transmembrane region" description="Helical" evidence="8">
    <location>
        <begin position="275"/>
        <end position="293"/>
    </location>
</feature>
<feature type="transmembrane region" description="Helical" evidence="8">
    <location>
        <begin position="367"/>
        <end position="389"/>
    </location>
</feature>
<keyword evidence="4 8" id="KW-0812">Transmembrane</keyword>
<keyword evidence="6 8" id="KW-0472">Membrane</keyword>
<evidence type="ECO:0000256" key="2">
    <source>
        <dbReference type="ARBA" id="ARBA00022448"/>
    </source>
</evidence>
<feature type="region of interest" description="Disordered" evidence="7">
    <location>
        <begin position="393"/>
        <end position="435"/>
    </location>
</feature>
<feature type="transmembrane region" description="Helical" evidence="8">
    <location>
        <begin position="249"/>
        <end position="268"/>
    </location>
</feature>
<keyword evidence="10" id="KW-1185">Reference proteome</keyword>
<dbReference type="Proteomes" id="UP001243364">
    <property type="component" value="Unassembled WGS sequence"/>
</dbReference>
<feature type="transmembrane region" description="Helical" evidence="8">
    <location>
        <begin position="74"/>
        <end position="94"/>
    </location>
</feature>
<dbReference type="PANTHER" id="PTHR23513:SF6">
    <property type="entry name" value="MAJOR FACILITATOR SUPERFAMILY ASSOCIATED DOMAIN-CONTAINING PROTEIN"/>
    <property type="match status" value="1"/>
</dbReference>
<organism evidence="9 10">
    <name type="scientific">Streptomyces achromogenes</name>
    <dbReference type="NCBI Taxonomy" id="67255"/>
    <lineage>
        <taxon>Bacteria</taxon>
        <taxon>Bacillati</taxon>
        <taxon>Actinomycetota</taxon>
        <taxon>Actinomycetes</taxon>
        <taxon>Kitasatosporales</taxon>
        <taxon>Streptomycetaceae</taxon>
        <taxon>Streptomyces</taxon>
    </lineage>
</organism>
<evidence type="ECO:0000256" key="4">
    <source>
        <dbReference type="ARBA" id="ARBA00022692"/>
    </source>
</evidence>
<dbReference type="SUPFAM" id="SSF103473">
    <property type="entry name" value="MFS general substrate transporter"/>
    <property type="match status" value="1"/>
</dbReference>
<name>A0ABU0PVQ1_STRAH</name>
<feature type="compositionally biased region" description="Basic and acidic residues" evidence="7">
    <location>
        <begin position="393"/>
        <end position="404"/>
    </location>
</feature>
<dbReference type="InterPro" id="IPR036259">
    <property type="entry name" value="MFS_trans_sf"/>
</dbReference>
<feature type="transmembrane region" description="Helical" evidence="8">
    <location>
        <begin position="336"/>
        <end position="355"/>
    </location>
</feature>
<comment type="subcellular location">
    <subcellularLocation>
        <location evidence="1">Cell membrane</location>
        <topology evidence="1">Multi-pass membrane protein</topology>
    </subcellularLocation>
</comment>
<comment type="caution">
    <text evidence="9">The sequence shown here is derived from an EMBL/GenBank/DDBJ whole genome shotgun (WGS) entry which is preliminary data.</text>
</comment>
<evidence type="ECO:0000313" key="10">
    <source>
        <dbReference type="Proteomes" id="UP001243364"/>
    </source>
</evidence>
<evidence type="ECO:0000256" key="8">
    <source>
        <dbReference type="SAM" id="Phobius"/>
    </source>
</evidence>
<sequence length="435" mass="44324">MPLLNDRNLILLFVGQGVSRLGDGLYTAAVAWQAWALTHDPSAVALVTVAAYAPAFLATFVAASYADRYDRRRLMIGTDLARAVVVAAGAAMLLAGVRDLTVLVLGTALLALIGAPFAPARNAIVPQIVPAERLQQANGILQVAFRAAFFVGPLLLTPLLTYASFPAVLALDVLTFLVSAAAVAALRVPHPAPEGPRRGLGTDLAEGLAAIRSAPDVLVVITTFVFALAVASGFLAVGLVALVGQGGPYGLLLGIAGLAEIAGALVLTKLPLPRLAVTAVLAWGLLGAFRLPLGLVHSTAAIAVLLIVTGLASALTDIPLIALVQQRIPEAHLAKALGLWEAGVAGALAVSPFLASGVIGRIGVGPAFVVSSAALMALAIAAAVVLNAVSRADRHRTDPGRDRGNSPGASRSPGSATARPDTTCESPPSPTWPRL</sequence>
<dbReference type="Gene3D" id="1.20.1250.20">
    <property type="entry name" value="MFS general substrate transporter like domains"/>
    <property type="match status" value="1"/>
</dbReference>
<evidence type="ECO:0000256" key="7">
    <source>
        <dbReference type="SAM" id="MobiDB-lite"/>
    </source>
</evidence>
<feature type="transmembrane region" description="Helical" evidence="8">
    <location>
        <begin position="139"/>
        <end position="161"/>
    </location>
</feature>